<feature type="non-terminal residue" evidence="2">
    <location>
        <position position="1"/>
    </location>
</feature>
<sequence>CTSKCVYTDQLGMLVCGHSELLWLRKVIFRQLLSILQRVPRPVYQWTMWCRCCLLYLLASHRCRVVVLSSTLLLGILLLSIPNVPERFLGIRSPERVLESFISQGNNSSIKSEKPLQPIDKKMHSVKKRQVPHKFWARARPHNKFKNKRKYQRLQLHQNHHDPRGGPILHKERIIGKSVVKHYTSR</sequence>
<gene>
    <name evidence="2" type="ORF">OTU49_009462</name>
</gene>
<keyword evidence="3" id="KW-1185">Reference proteome</keyword>
<keyword evidence="1" id="KW-0472">Membrane</keyword>
<accession>A0AAW0WKN6</accession>
<reference evidence="2 3" key="1">
    <citation type="journal article" date="2024" name="BMC Genomics">
        <title>Genome assembly of redclaw crayfish (Cherax quadricarinatus) provides insights into its immune adaptation and hypoxia tolerance.</title>
        <authorList>
            <person name="Liu Z."/>
            <person name="Zheng J."/>
            <person name="Li H."/>
            <person name="Fang K."/>
            <person name="Wang S."/>
            <person name="He J."/>
            <person name="Zhou D."/>
            <person name="Weng S."/>
            <person name="Chi M."/>
            <person name="Gu Z."/>
            <person name="He J."/>
            <person name="Li F."/>
            <person name="Wang M."/>
        </authorList>
    </citation>
    <scope>NUCLEOTIDE SEQUENCE [LARGE SCALE GENOMIC DNA]</scope>
    <source>
        <strain evidence="2">ZL_2023a</strain>
    </source>
</reference>
<dbReference type="AlphaFoldDB" id="A0AAW0WKN6"/>
<evidence type="ECO:0000313" key="3">
    <source>
        <dbReference type="Proteomes" id="UP001445076"/>
    </source>
</evidence>
<organism evidence="2 3">
    <name type="scientific">Cherax quadricarinatus</name>
    <name type="common">Australian red claw crayfish</name>
    <dbReference type="NCBI Taxonomy" id="27406"/>
    <lineage>
        <taxon>Eukaryota</taxon>
        <taxon>Metazoa</taxon>
        <taxon>Ecdysozoa</taxon>
        <taxon>Arthropoda</taxon>
        <taxon>Crustacea</taxon>
        <taxon>Multicrustacea</taxon>
        <taxon>Malacostraca</taxon>
        <taxon>Eumalacostraca</taxon>
        <taxon>Eucarida</taxon>
        <taxon>Decapoda</taxon>
        <taxon>Pleocyemata</taxon>
        <taxon>Astacidea</taxon>
        <taxon>Parastacoidea</taxon>
        <taxon>Parastacidae</taxon>
        <taxon>Cherax</taxon>
    </lineage>
</organism>
<evidence type="ECO:0000256" key="1">
    <source>
        <dbReference type="SAM" id="Phobius"/>
    </source>
</evidence>
<keyword evidence="1" id="KW-1133">Transmembrane helix</keyword>
<dbReference type="EMBL" id="JARKIK010000074">
    <property type="protein sequence ID" value="KAK8727801.1"/>
    <property type="molecule type" value="Genomic_DNA"/>
</dbReference>
<feature type="transmembrane region" description="Helical" evidence="1">
    <location>
        <begin position="65"/>
        <end position="84"/>
    </location>
</feature>
<comment type="caution">
    <text evidence="2">The sequence shown here is derived from an EMBL/GenBank/DDBJ whole genome shotgun (WGS) entry which is preliminary data.</text>
</comment>
<keyword evidence="1" id="KW-0812">Transmembrane</keyword>
<protein>
    <submittedName>
        <fullName evidence="2">Uncharacterized protein</fullName>
    </submittedName>
</protein>
<dbReference type="Proteomes" id="UP001445076">
    <property type="component" value="Unassembled WGS sequence"/>
</dbReference>
<evidence type="ECO:0000313" key="2">
    <source>
        <dbReference type="EMBL" id="KAK8727801.1"/>
    </source>
</evidence>
<name>A0AAW0WKN6_CHEQU</name>
<proteinExistence type="predicted"/>